<gene>
    <name evidence="3" type="ORF">SETIT_4G143200v2</name>
</gene>
<evidence type="ECO:0000256" key="1">
    <source>
        <dbReference type="SAM" id="MobiDB-lite"/>
    </source>
</evidence>
<dbReference type="InterPro" id="IPR013087">
    <property type="entry name" value="Znf_C2H2_type"/>
</dbReference>
<dbReference type="PROSITE" id="PS00028">
    <property type="entry name" value="ZINC_FINGER_C2H2_1"/>
    <property type="match status" value="1"/>
</dbReference>
<protein>
    <recommendedName>
        <fullName evidence="2">C2H2-type domain-containing protein</fullName>
    </recommendedName>
</protein>
<reference evidence="3" key="1">
    <citation type="journal article" date="2012" name="Nat. Biotechnol.">
        <title>Reference genome sequence of the model plant Setaria.</title>
        <authorList>
            <person name="Bennetzen J.L."/>
            <person name="Schmutz J."/>
            <person name="Wang H."/>
            <person name="Percifield R."/>
            <person name="Hawkins J."/>
            <person name="Pontaroli A.C."/>
            <person name="Estep M."/>
            <person name="Feng L."/>
            <person name="Vaughn J.N."/>
            <person name="Grimwood J."/>
            <person name="Jenkins J."/>
            <person name="Barry K."/>
            <person name="Lindquist E."/>
            <person name="Hellsten U."/>
            <person name="Deshpande S."/>
            <person name="Wang X."/>
            <person name="Wu X."/>
            <person name="Mitros T."/>
            <person name="Triplett J."/>
            <person name="Yang X."/>
            <person name="Ye C.Y."/>
            <person name="Mauro-Herrera M."/>
            <person name="Wang L."/>
            <person name="Li P."/>
            <person name="Sharma M."/>
            <person name="Sharma R."/>
            <person name="Ronald P.C."/>
            <person name="Panaud O."/>
            <person name="Kellogg E.A."/>
            <person name="Brutnell T.P."/>
            <person name="Doust A.N."/>
            <person name="Tuskan G.A."/>
            <person name="Rokhsar D."/>
            <person name="Devos K.M."/>
        </authorList>
    </citation>
    <scope>NUCLEOTIDE SEQUENCE [LARGE SCALE GENOMIC DNA]</scope>
    <source>
        <strain evidence="3">Yugu1</strain>
    </source>
</reference>
<accession>A0A368QU89</accession>
<proteinExistence type="predicted"/>
<sequence length="182" mass="19663">MLSPSPPQINTNSTTLLDSGSKRQHHGSQDVCTVCTSCFLCKHHYCYPCPMALTTSDDIGRHEPMHAVLHDATAVRHEPVHAVLHNATGVCHGQICLTGVYDAAATVDLTVPAVLDSKDDAVSTMSLWCHLTDHAATATTVHVQPDGYSDPAYVLPAALCWCSILDRCPHAVTIIKLTCHRM</sequence>
<evidence type="ECO:0000313" key="3">
    <source>
        <dbReference type="EMBL" id="RCV21482.1"/>
    </source>
</evidence>
<dbReference type="EMBL" id="CM003531">
    <property type="protein sequence ID" value="RCV21482.1"/>
    <property type="molecule type" value="Genomic_DNA"/>
</dbReference>
<feature type="domain" description="C2H2-type" evidence="2">
    <location>
        <begin position="46"/>
        <end position="66"/>
    </location>
</feature>
<dbReference type="OrthoDB" id="10512451at2759"/>
<evidence type="ECO:0000259" key="2">
    <source>
        <dbReference type="PROSITE" id="PS00028"/>
    </source>
</evidence>
<organism evidence="3">
    <name type="scientific">Setaria italica</name>
    <name type="common">Foxtail millet</name>
    <name type="synonym">Panicum italicum</name>
    <dbReference type="NCBI Taxonomy" id="4555"/>
    <lineage>
        <taxon>Eukaryota</taxon>
        <taxon>Viridiplantae</taxon>
        <taxon>Streptophyta</taxon>
        <taxon>Embryophyta</taxon>
        <taxon>Tracheophyta</taxon>
        <taxon>Spermatophyta</taxon>
        <taxon>Magnoliopsida</taxon>
        <taxon>Liliopsida</taxon>
        <taxon>Poales</taxon>
        <taxon>Poaceae</taxon>
        <taxon>PACMAD clade</taxon>
        <taxon>Panicoideae</taxon>
        <taxon>Panicodae</taxon>
        <taxon>Paniceae</taxon>
        <taxon>Cenchrinae</taxon>
        <taxon>Setaria</taxon>
    </lineage>
</organism>
<dbReference type="AlphaFoldDB" id="A0A368QU89"/>
<feature type="compositionally biased region" description="Polar residues" evidence="1">
    <location>
        <begin position="8"/>
        <end position="18"/>
    </location>
</feature>
<feature type="region of interest" description="Disordered" evidence="1">
    <location>
        <begin position="1"/>
        <end position="24"/>
    </location>
</feature>
<name>A0A368QU89_SETIT</name>
<reference evidence="3" key="2">
    <citation type="submission" date="2015-07" db="EMBL/GenBank/DDBJ databases">
        <authorList>
            <person name="Noorani M."/>
        </authorList>
    </citation>
    <scope>NUCLEOTIDE SEQUENCE</scope>
    <source>
        <strain evidence="3">Yugu1</strain>
    </source>
</reference>